<name>A0A286RIW8_9BACT</name>
<gene>
    <name evidence="1" type="ORF">THTE_3260</name>
</gene>
<dbReference type="GO" id="GO:0003677">
    <property type="term" value="F:DNA binding"/>
    <property type="evidence" value="ECO:0007669"/>
    <property type="project" value="UniProtKB-KW"/>
</dbReference>
<dbReference type="RefSeq" id="WP_095415788.1">
    <property type="nucleotide sequence ID" value="NZ_CP018477.1"/>
</dbReference>
<keyword evidence="1" id="KW-0238">DNA-binding</keyword>
<dbReference type="InterPro" id="IPR001387">
    <property type="entry name" value="Cro/C1-type_HTH"/>
</dbReference>
<dbReference type="EMBL" id="CP018477">
    <property type="protein sequence ID" value="ASV75862.1"/>
    <property type="molecule type" value="Genomic_DNA"/>
</dbReference>
<accession>A0A286RIW8</accession>
<evidence type="ECO:0000313" key="1">
    <source>
        <dbReference type="EMBL" id="ASV75862.1"/>
    </source>
</evidence>
<evidence type="ECO:0000313" key="2">
    <source>
        <dbReference type="Proteomes" id="UP000215086"/>
    </source>
</evidence>
<keyword evidence="2" id="KW-1185">Reference proteome</keyword>
<dbReference type="AlphaFoldDB" id="A0A286RIW8"/>
<organism evidence="1 2">
    <name type="scientific">Thermogutta terrifontis</name>
    <dbReference type="NCBI Taxonomy" id="1331910"/>
    <lineage>
        <taxon>Bacteria</taxon>
        <taxon>Pseudomonadati</taxon>
        <taxon>Planctomycetota</taxon>
        <taxon>Planctomycetia</taxon>
        <taxon>Pirellulales</taxon>
        <taxon>Thermoguttaceae</taxon>
        <taxon>Thermogutta</taxon>
    </lineage>
</organism>
<dbReference type="CDD" id="cd00093">
    <property type="entry name" value="HTH_XRE"/>
    <property type="match status" value="1"/>
</dbReference>
<dbReference type="Proteomes" id="UP000215086">
    <property type="component" value="Chromosome"/>
</dbReference>
<proteinExistence type="predicted"/>
<sequence length="194" mass="21962">MSAPKKGLRRRKDPQFEFSVLLEPLADEDLDTLAERLYTAGCDDATLAVRNGWPVLTFCRKSDSLESAVLSALGQLRSMGLKPLRVDHCDLVTQAEIARRIGRSRQIVSQYIKGQRGPGGFPPPACDFGNCGGLLWYWCEVANWLHEHNLLPEEKREEALFLDAVNMKLHAKWLEKAQPELVNRIELQLQRAKP</sequence>
<protein>
    <submittedName>
        <fullName evidence="1">Putative DNA-binding protein</fullName>
    </submittedName>
</protein>
<dbReference type="OrthoDB" id="275189at2"/>
<dbReference type="KEGG" id="ttf:THTE_3260"/>
<reference evidence="1 2" key="1">
    <citation type="journal article" name="Front. Microbiol.">
        <title>Sugar Metabolism of the First Thermophilic Planctomycete Thermogutta terrifontis: Comparative Genomic and Transcriptomic Approaches.</title>
        <authorList>
            <person name="Elcheninov A.G."/>
            <person name="Menzel P."/>
            <person name="Gudbergsdottir S.R."/>
            <person name="Slesarev A.I."/>
            <person name="Kadnikov V.V."/>
            <person name="Krogh A."/>
            <person name="Bonch-Osmolovskaya E.A."/>
            <person name="Peng X."/>
            <person name="Kublanov I.V."/>
        </authorList>
    </citation>
    <scope>NUCLEOTIDE SEQUENCE [LARGE SCALE GENOMIC DNA]</scope>
    <source>
        <strain evidence="1 2">R1</strain>
    </source>
</reference>